<dbReference type="GO" id="GO:0061599">
    <property type="term" value="F:molybdopterin molybdotransferase activity"/>
    <property type="evidence" value="ECO:0007669"/>
    <property type="project" value="TreeGrafter"/>
</dbReference>
<dbReference type="NCBIfam" id="TIGR00177">
    <property type="entry name" value="molyb_syn"/>
    <property type="match status" value="1"/>
</dbReference>
<proteinExistence type="predicted"/>
<dbReference type="InterPro" id="IPR036425">
    <property type="entry name" value="MoaB/Mog-like_dom_sf"/>
</dbReference>
<dbReference type="GO" id="GO:0005829">
    <property type="term" value="C:cytosol"/>
    <property type="evidence" value="ECO:0007669"/>
    <property type="project" value="TreeGrafter"/>
</dbReference>
<protein>
    <recommendedName>
        <fullName evidence="3">MoaB/Mog domain-containing protein</fullName>
    </recommendedName>
</protein>
<dbReference type="PANTHER" id="PTHR10192">
    <property type="entry name" value="MOLYBDOPTERIN BIOSYNTHESIS PROTEIN"/>
    <property type="match status" value="1"/>
</dbReference>
<dbReference type="InterPro" id="IPR036135">
    <property type="entry name" value="MoeA_linker/N_sf"/>
</dbReference>
<dbReference type="Gene3D" id="3.40.980.10">
    <property type="entry name" value="MoaB/Mog-like domain"/>
    <property type="match status" value="1"/>
</dbReference>
<dbReference type="Pfam" id="PF03453">
    <property type="entry name" value="MoeA_N"/>
    <property type="match status" value="1"/>
</dbReference>
<dbReference type="CDD" id="cd00887">
    <property type="entry name" value="MoeA"/>
    <property type="match status" value="1"/>
</dbReference>
<dbReference type="InterPro" id="IPR036688">
    <property type="entry name" value="MoeA_C_domain_IV_sf"/>
</dbReference>
<comment type="pathway">
    <text evidence="1">Cofactor biosynthesis; molybdopterin biosynthesis.</text>
</comment>
<dbReference type="SUPFAM" id="SSF63867">
    <property type="entry name" value="MoeA C-terminal domain-like"/>
    <property type="match status" value="1"/>
</dbReference>
<reference evidence="4" key="1">
    <citation type="submission" date="2018-05" db="EMBL/GenBank/DDBJ databases">
        <authorList>
            <person name="Lanie J.A."/>
            <person name="Ng W.-L."/>
            <person name="Kazmierczak K.M."/>
            <person name="Andrzejewski T.M."/>
            <person name="Davidsen T.M."/>
            <person name="Wayne K.J."/>
            <person name="Tettelin H."/>
            <person name="Glass J.I."/>
            <person name="Rusch D."/>
            <person name="Podicherti R."/>
            <person name="Tsui H.-C.T."/>
            <person name="Winkler M.E."/>
        </authorList>
    </citation>
    <scope>NUCLEOTIDE SEQUENCE</scope>
</reference>
<gene>
    <name evidence="4" type="ORF">METZ01_LOCUS46644</name>
</gene>
<evidence type="ECO:0000256" key="2">
    <source>
        <dbReference type="ARBA" id="ARBA00023150"/>
    </source>
</evidence>
<organism evidence="4">
    <name type="scientific">marine metagenome</name>
    <dbReference type="NCBI Taxonomy" id="408172"/>
    <lineage>
        <taxon>unclassified sequences</taxon>
        <taxon>metagenomes</taxon>
        <taxon>ecological metagenomes</taxon>
    </lineage>
</organism>
<dbReference type="EMBL" id="UINC01002177">
    <property type="protein sequence ID" value="SUZ93790.1"/>
    <property type="molecule type" value="Genomic_DNA"/>
</dbReference>
<dbReference type="InterPro" id="IPR001453">
    <property type="entry name" value="MoaB/Mog_dom"/>
</dbReference>
<dbReference type="Gene3D" id="3.90.105.10">
    <property type="entry name" value="Molybdopterin biosynthesis moea protein, domain 2"/>
    <property type="match status" value="1"/>
</dbReference>
<dbReference type="InterPro" id="IPR005111">
    <property type="entry name" value="MoeA_C_domain_IV"/>
</dbReference>
<dbReference type="InterPro" id="IPR005110">
    <property type="entry name" value="MoeA_linker/N"/>
</dbReference>
<dbReference type="PANTHER" id="PTHR10192:SF5">
    <property type="entry name" value="GEPHYRIN"/>
    <property type="match status" value="1"/>
</dbReference>
<evidence type="ECO:0000313" key="4">
    <source>
        <dbReference type="EMBL" id="SUZ93790.1"/>
    </source>
</evidence>
<dbReference type="UniPathway" id="UPA00344"/>
<dbReference type="AlphaFoldDB" id="A0A381RPJ1"/>
<dbReference type="SUPFAM" id="SSF53218">
    <property type="entry name" value="Molybdenum cofactor biosynthesis proteins"/>
    <property type="match status" value="1"/>
</dbReference>
<dbReference type="Pfam" id="PF03454">
    <property type="entry name" value="MoeA_C"/>
    <property type="match status" value="1"/>
</dbReference>
<name>A0A381RPJ1_9ZZZZ</name>
<dbReference type="Gene3D" id="2.170.190.11">
    <property type="entry name" value="Molybdopterin biosynthesis moea protein, domain 3"/>
    <property type="match status" value="1"/>
</dbReference>
<keyword evidence="2" id="KW-0501">Molybdenum cofactor biosynthesis</keyword>
<dbReference type="InterPro" id="IPR008284">
    <property type="entry name" value="MoCF_biosynth_CS"/>
</dbReference>
<dbReference type="Pfam" id="PF00994">
    <property type="entry name" value="MoCF_biosynth"/>
    <property type="match status" value="1"/>
</dbReference>
<dbReference type="SMART" id="SM00852">
    <property type="entry name" value="MoCF_biosynth"/>
    <property type="match status" value="1"/>
</dbReference>
<feature type="domain" description="MoaB/Mog" evidence="3">
    <location>
        <begin position="182"/>
        <end position="322"/>
    </location>
</feature>
<evidence type="ECO:0000256" key="1">
    <source>
        <dbReference type="ARBA" id="ARBA00005046"/>
    </source>
</evidence>
<dbReference type="Gene3D" id="2.40.340.10">
    <property type="entry name" value="MoeA, C-terminal, domain IV"/>
    <property type="match status" value="1"/>
</dbReference>
<accession>A0A381RPJ1</accession>
<evidence type="ECO:0000259" key="3">
    <source>
        <dbReference type="SMART" id="SM00852"/>
    </source>
</evidence>
<dbReference type="GO" id="GO:0006777">
    <property type="term" value="P:Mo-molybdopterin cofactor biosynthetic process"/>
    <property type="evidence" value="ECO:0007669"/>
    <property type="project" value="UniProtKB-KW"/>
</dbReference>
<sequence length="411" mass="44343">MITYKEAINILHEALQPLPTSQMATEQAHGVLAGDLISTIEVPSFSNSAMDGFAVRSVETNGANAENPVTLEVRGCILAGELAPEIDQRESCCEIMTGSIMPIGFDAVIPIEQVDIADEDGRAFIRVSQSVQTGQNVRFSGEDFKPGETVAQKGQLLNPHILMAIIANKIDTVSVYRPPKIGILTTGSELETGNQEETRPTIPNTNGPFLQSSIRRMGVPCNGTVSVGDSSQMIQKKIQDFMDLESDIIIISGGVSAGKVDFVPAALLALGANILFHKVWIRPGKPILMAKLPAGQFVFGLPGNPVSVAVGFRFFVNQAIRILQGQPLEQPIFAINKTEFNKPEKFCFFAKAQTEYTQSGSLEATVLSGQESFKLSPFYRANSWMVLPAGSKVIKAGEKIQIVSLHPGEAI</sequence>
<dbReference type="SUPFAM" id="SSF63882">
    <property type="entry name" value="MoeA N-terminal region -like"/>
    <property type="match status" value="1"/>
</dbReference>
<dbReference type="PROSITE" id="PS01079">
    <property type="entry name" value="MOCF_BIOSYNTHESIS_2"/>
    <property type="match status" value="1"/>
</dbReference>
<dbReference type="InterPro" id="IPR038987">
    <property type="entry name" value="MoeA-like"/>
</dbReference>